<feature type="region of interest" description="Disordered" evidence="1">
    <location>
        <begin position="54"/>
        <end position="73"/>
    </location>
</feature>
<reference evidence="3" key="1">
    <citation type="submission" date="2017-08" db="EMBL/GenBank/DDBJ databases">
        <authorList>
            <person name="de Groot N.N."/>
        </authorList>
    </citation>
    <scope>NUCLEOTIDE SEQUENCE</scope>
</reference>
<sequence length="73" mass="8218">MSDTGSSNESRSSSTLTAIIVVAVLVISWLIFLAVDAYFGLFIFAPYDPPPLENAFQPTKNNEEQERNLRLRR</sequence>
<dbReference type="Proteomes" id="UP000274850">
    <property type="component" value="Segment"/>
</dbReference>
<organism evidence="3">
    <name type="scientific">Cedratvirus lausannensis</name>
    <dbReference type="NCBI Taxonomy" id="2023205"/>
    <lineage>
        <taxon>Viruses</taxon>
        <taxon>Pithoviruses</taxon>
        <taxon>Orthocedratvirinae</taxon>
        <taxon>Alphacedratvirus</taxon>
        <taxon>Alphacedratvirus francolausannense</taxon>
    </lineage>
</organism>
<evidence type="ECO:0000313" key="3">
    <source>
        <dbReference type="EMBL" id="SOB74349.1"/>
    </source>
</evidence>
<keyword evidence="2" id="KW-1133">Transmembrane helix</keyword>
<protein>
    <submittedName>
        <fullName evidence="3">Uncharacterized protein</fullName>
    </submittedName>
</protein>
<accession>A0A285PXK7</accession>
<feature type="transmembrane region" description="Helical" evidence="2">
    <location>
        <begin position="16"/>
        <end position="44"/>
    </location>
</feature>
<evidence type="ECO:0000256" key="1">
    <source>
        <dbReference type="SAM" id="MobiDB-lite"/>
    </source>
</evidence>
<keyword evidence="2" id="KW-0812">Transmembrane</keyword>
<proteinExistence type="predicted"/>
<dbReference type="EMBL" id="LT907979">
    <property type="protein sequence ID" value="SOB74349.1"/>
    <property type="molecule type" value="Genomic_DNA"/>
</dbReference>
<keyword evidence="2" id="KW-0472">Membrane</keyword>
<feature type="compositionally biased region" description="Basic and acidic residues" evidence="1">
    <location>
        <begin position="61"/>
        <end position="73"/>
    </location>
</feature>
<name>A0A285PXK7_9VIRU</name>
<gene>
    <name evidence="3" type="ORF">BQ9231_00466</name>
</gene>
<evidence type="ECO:0000313" key="4">
    <source>
        <dbReference type="Proteomes" id="UP000274850"/>
    </source>
</evidence>
<evidence type="ECO:0000256" key="2">
    <source>
        <dbReference type="SAM" id="Phobius"/>
    </source>
</evidence>
<keyword evidence="4" id="KW-1185">Reference proteome</keyword>